<organism evidence="1">
    <name type="scientific">Brugia timori</name>
    <dbReference type="NCBI Taxonomy" id="42155"/>
    <lineage>
        <taxon>Eukaryota</taxon>
        <taxon>Metazoa</taxon>
        <taxon>Ecdysozoa</taxon>
        <taxon>Nematoda</taxon>
        <taxon>Chromadorea</taxon>
        <taxon>Rhabditida</taxon>
        <taxon>Spirurina</taxon>
        <taxon>Spiruromorpha</taxon>
        <taxon>Filarioidea</taxon>
        <taxon>Onchocercidae</taxon>
        <taxon>Brugia</taxon>
    </lineage>
</organism>
<proteinExistence type="predicted"/>
<name>A0A0R3QBL5_9BILA</name>
<protein>
    <submittedName>
        <fullName evidence="1">C2H2-type domain-containing protein</fullName>
    </submittedName>
</protein>
<reference evidence="1" key="1">
    <citation type="submission" date="2017-02" db="UniProtKB">
        <authorList>
            <consortium name="WormBaseParasite"/>
        </authorList>
    </citation>
    <scope>IDENTIFICATION</scope>
</reference>
<accession>A0A0R3QBL5</accession>
<evidence type="ECO:0000313" key="1">
    <source>
        <dbReference type="WBParaSite" id="BTMF_0000374301-mRNA-1"/>
    </source>
</evidence>
<sequence length="65" mass="7633">MDQRVLELASQYNSEERIRVRVLLHPKCFGRRLPLKIYDHYERHPGIYEPTDLDISACCCNLLSG</sequence>
<dbReference type="WBParaSite" id="BTMF_0000374301-mRNA-1">
    <property type="protein sequence ID" value="BTMF_0000374301-mRNA-1"/>
    <property type="gene ID" value="BTMF_0000374301"/>
</dbReference>
<dbReference type="AlphaFoldDB" id="A0A0R3QBL5"/>